<feature type="non-terminal residue" evidence="1">
    <location>
        <position position="1"/>
    </location>
</feature>
<evidence type="ECO:0000313" key="1">
    <source>
        <dbReference type="EMBL" id="CAG8830437.1"/>
    </source>
</evidence>
<sequence length="149" mass="17058">SAEPSSKLSIIFEAYSPFSSIIILMLVSLITVFPQLLLFCAQTFALPITNHNHNSGDVKTYDSVNLQKRGYRPAWVFWYYSGGERDCGNYCLISFLLGWERRHNTEDLSENEGDEGAHEVARERRERRQETEQSVPLTPPPPYTAKDTK</sequence>
<proteinExistence type="predicted"/>
<accession>A0ACA9SAX8</accession>
<dbReference type="EMBL" id="CAJVQC010099145">
    <property type="protein sequence ID" value="CAG8830437.1"/>
    <property type="molecule type" value="Genomic_DNA"/>
</dbReference>
<keyword evidence="2" id="KW-1185">Reference proteome</keyword>
<evidence type="ECO:0000313" key="2">
    <source>
        <dbReference type="Proteomes" id="UP000789920"/>
    </source>
</evidence>
<reference evidence="1" key="1">
    <citation type="submission" date="2021-06" db="EMBL/GenBank/DDBJ databases">
        <authorList>
            <person name="Kallberg Y."/>
            <person name="Tangrot J."/>
            <person name="Rosling A."/>
        </authorList>
    </citation>
    <scope>NUCLEOTIDE SEQUENCE</scope>
    <source>
        <strain evidence="1">MA461A</strain>
    </source>
</reference>
<comment type="caution">
    <text evidence="1">The sequence shown here is derived from an EMBL/GenBank/DDBJ whole genome shotgun (WGS) entry which is preliminary data.</text>
</comment>
<gene>
    <name evidence="1" type="ORF">RPERSI_LOCUS27810</name>
</gene>
<organism evidence="1 2">
    <name type="scientific">Racocetra persica</name>
    <dbReference type="NCBI Taxonomy" id="160502"/>
    <lineage>
        <taxon>Eukaryota</taxon>
        <taxon>Fungi</taxon>
        <taxon>Fungi incertae sedis</taxon>
        <taxon>Mucoromycota</taxon>
        <taxon>Glomeromycotina</taxon>
        <taxon>Glomeromycetes</taxon>
        <taxon>Diversisporales</taxon>
        <taxon>Gigasporaceae</taxon>
        <taxon>Racocetra</taxon>
    </lineage>
</organism>
<dbReference type="Proteomes" id="UP000789920">
    <property type="component" value="Unassembled WGS sequence"/>
</dbReference>
<protein>
    <submittedName>
        <fullName evidence="1">5047_t:CDS:1</fullName>
    </submittedName>
</protein>
<feature type="non-terminal residue" evidence="1">
    <location>
        <position position="149"/>
    </location>
</feature>
<name>A0ACA9SAX8_9GLOM</name>